<name>A0ABV6DWM4_9ACTN</name>
<evidence type="ECO:0000256" key="1">
    <source>
        <dbReference type="SAM" id="SignalP"/>
    </source>
</evidence>
<organism evidence="2 3">
    <name type="scientific">Nocardioides zeicaulis</name>
    <dbReference type="NCBI Taxonomy" id="1776857"/>
    <lineage>
        <taxon>Bacteria</taxon>
        <taxon>Bacillati</taxon>
        <taxon>Actinomycetota</taxon>
        <taxon>Actinomycetes</taxon>
        <taxon>Propionibacteriales</taxon>
        <taxon>Nocardioidaceae</taxon>
        <taxon>Nocardioides</taxon>
    </lineage>
</organism>
<keyword evidence="1" id="KW-0732">Signal</keyword>
<feature type="chain" id="PRO_5047066450" evidence="1">
    <location>
        <begin position="32"/>
        <end position="219"/>
    </location>
</feature>
<reference evidence="2 3" key="1">
    <citation type="submission" date="2024-09" db="EMBL/GenBank/DDBJ databases">
        <authorList>
            <person name="Sun Q."/>
            <person name="Mori K."/>
        </authorList>
    </citation>
    <scope>NUCLEOTIDE SEQUENCE [LARGE SCALE GENOMIC DNA]</scope>
    <source>
        <strain evidence="2 3">CCM 8654</strain>
    </source>
</reference>
<dbReference type="EMBL" id="JBHLXH010000001">
    <property type="protein sequence ID" value="MFC0221128.1"/>
    <property type="molecule type" value="Genomic_DNA"/>
</dbReference>
<dbReference type="RefSeq" id="WP_378516834.1">
    <property type="nucleotide sequence ID" value="NZ_CBCSDI010000003.1"/>
</dbReference>
<accession>A0ABV6DWM4</accession>
<gene>
    <name evidence="2" type="ORF">ACFFJG_01440</name>
</gene>
<feature type="signal peptide" evidence="1">
    <location>
        <begin position="1"/>
        <end position="31"/>
    </location>
</feature>
<evidence type="ECO:0000313" key="3">
    <source>
        <dbReference type="Proteomes" id="UP001589698"/>
    </source>
</evidence>
<comment type="caution">
    <text evidence="2">The sequence shown here is derived from an EMBL/GenBank/DDBJ whole genome shotgun (WGS) entry which is preliminary data.</text>
</comment>
<proteinExistence type="predicted"/>
<keyword evidence="3" id="KW-1185">Reference proteome</keyword>
<protein>
    <submittedName>
        <fullName evidence="2">Uncharacterized protein</fullName>
    </submittedName>
</protein>
<dbReference type="Proteomes" id="UP001589698">
    <property type="component" value="Unassembled WGS sequence"/>
</dbReference>
<evidence type="ECO:0000313" key="2">
    <source>
        <dbReference type="EMBL" id="MFC0221128.1"/>
    </source>
</evidence>
<sequence>MTSPSRRIAHLGAATALSALVLVGGAGASQADPPDGWTGGSQADWGRVTWVHDGWYAGAKGNWHVGDLTLGEDDDGVYGSIVDWRCPDGVEPPGPLSSPAPVTTCKVKGRTTIYDLSVQDFARYDHQRDLLTMKGDFAVIDDDPNQPIGRVPIDITIKALGDPSVSFFPSDDGTSLYYDEFFPEAKAWGRVAGRRVSGPDVTQVDSWVGFAIYGMTPAP</sequence>